<evidence type="ECO:0000313" key="2">
    <source>
        <dbReference type="EMBL" id="GHG40895.1"/>
    </source>
</evidence>
<evidence type="ECO:0008006" key="4">
    <source>
        <dbReference type="Google" id="ProtNLM"/>
    </source>
</evidence>
<protein>
    <recommendedName>
        <fullName evidence="4">Peptidase inhibitor family I36</fullName>
    </recommendedName>
</protein>
<feature type="signal peptide" evidence="1">
    <location>
        <begin position="1"/>
        <end position="29"/>
    </location>
</feature>
<feature type="chain" id="PRO_5037415697" description="Peptidase inhibitor family I36" evidence="1">
    <location>
        <begin position="30"/>
        <end position="163"/>
    </location>
</feature>
<evidence type="ECO:0000256" key="1">
    <source>
        <dbReference type="SAM" id="SignalP"/>
    </source>
</evidence>
<proteinExistence type="predicted"/>
<organism evidence="2 3">
    <name type="scientific">Streptomyces capoamus</name>
    <dbReference type="NCBI Taxonomy" id="68183"/>
    <lineage>
        <taxon>Bacteria</taxon>
        <taxon>Bacillati</taxon>
        <taxon>Actinomycetota</taxon>
        <taxon>Actinomycetes</taxon>
        <taxon>Kitasatosporales</taxon>
        <taxon>Streptomycetaceae</taxon>
        <taxon>Streptomyces</taxon>
    </lineage>
</organism>
<dbReference type="AlphaFoldDB" id="A0A919EW05"/>
<sequence>MGRTRASAAALTAAAACAALLAGTSSAYAATSYDSDICSSSGNKYCFRLHFNSRSSQTWVSHGSCFLSNVSVPNSWGYSPNQSTVVRYTFDYHANACYNDDAGYKQGIFRNAASGSNDDPSHSYNVYSSTNYSGYTTYFPRKDGMAHNLASNVKNKNESQRRN</sequence>
<dbReference type="PROSITE" id="PS51257">
    <property type="entry name" value="PROKAR_LIPOPROTEIN"/>
    <property type="match status" value="1"/>
</dbReference>
<dbReference type="Proteomes" id="UP000619355">
    <property type="component" value="Unassembled WGS sequence"/>
</dbReference>
<accession>A0A919EW05</accession>
<evidence type="ECO:0000313" key="3">
    <source>
        <dbReference type="Proteomes" id="UP000619355"/>
    </source>
</evidence>
<name>A0A919EW05_9ACTN</name>
<keyword evidence="3" id="KW-1185">Reference proteome</keyword>
<gene>
    <name evidence="2" type="ORF">GCM10018980_15640</name>
</gene>
<dbReference type="EMBL" id="BNBF01000003">
    <property type="protein sequence ID" value="GHG40895.1"/>
    <property type="molecule type" value="Genomic_DNA"/>
</dbReference>
<keyword evidence="1" id="KW-0732">Signal</keyword>
<comment type="caution">
    <text evidence="2">The sequence shown here is derived from an EMBL/GenBank/DDBJ whole genome shotgun (WGS) entry which is preliminary data.</text>
</comment>
<reference evidence="3" key="1">
    <citation type="journal article" date="2019" name="Int. J. Syst. Evol. Microbiol.">
        <title>The Global Catalogue of Microorganisms (GCM) 10K type strain sequencing project: providing services to taxonomists for standard genome sequencing and annotation.</title>
        <authorList>
            <consortium name="The Broad Institute Genomics Platform"/>
            <consortium name="The Broad Institute Genome Sequencing Center for Infectious Disease"/>
            <person name="Wu L."/>
            <person name="Ma J."/>
        </authorList>
    </citation>
    <scope>NUCLEOTIDE SEQUENCE [LARGE SCALE GENOMIC DNA]</scope>
    <source>
        <strain evidence="3">JCM 4253</strain>
    </source>
</reference>